<feature type="compositionally biased region" description="Basic and acidic residues" evidence="3">
    <location>
        <begin position="1"/>
        <end position="20"/>
    </location>
</feature>
<dbReference type="InterPro" id="IPR008271">
    <property type="entry name" value="Ser/Thr_kinase_AS"/>
</dbReference>
<dbReference type="PROSITE" id="PS00108">
    <property type="entry name" value="PROTEIN_KINASE_ST"/>
    <property type="match status" value="1"/>
</dbReference>
<dbReference type="AlphaFoldDB" id="A0A7D9DLV3"/>
<dbReference type="Pfam" id="PF07714">
    <property type="entry name" value="PK_Tyr_Ser-Thr"/>
    <property type="match status" value="1"/>
</dbReference>
<dbReference type="OrthoDB" id="5978482at2759"/>
<name>A0A7D9DLV3_PARCT</name>
<dbReference type="GO" id="GO:0004672">
    <property type="term" value="F:protein kinase activity"/>
    <property type="evidence" value="ECO:0007669"/>
    <property type="project" value="InterPro"/>
</dbReference>
<proteinExistence type="predicted"/>
<dbReference type="PROSITE" id="PS50011">
    <property type="entry name" value="PROTEIN_KINASE_DOM"/>
    <property type="match status" value="2"/>
</dbReference>
<dbReference type="SMART" id="SM00220">
    <property type="entry name" value="S_TKc"/>
    <property type="match status" value="1"/>
</dbReference>
<evidence type="ECO:0000313" key="4">
    <source>
        <dbReference type="EMBL" id="CAB3988833.1"/>
    </source>
</evidence>
<protein>
    <submittedName>
        <fullName evidence="4">Tyrosine- kinase JAK2-like</fullName>
    </submittedName>
</protein>
<keyword evidence="2" id="KW-0067">ATP-binding</keyword>
<reference evidence="4" key="1">
    <citation type="submission" date="2020-04" db="EMBL/GenBank/DDBJ databases">
        <authorList>
            <person name="Alioto T."/>
            <person name="Alioto T."/>
            <person name="Gomez Garrido J."/>
        </authorList>
    </citation>
    <scope>NUCLEOTIDE SEQUENCE</scope>
    <source>
        <strain evidence="4">A484AB</strain>
    </source>
</reference>
<dbReference type="Proteomes" id="UP001152795">
    <property type="component" value="Unassembled WGS sequence"/>
</dbReference>
<dbReference type="InterPro" id="IPR001245">
    <property type="entry name" value="Ser-Thr/Tyr_kinase_cat_dom"/>
</dbReference>
<organism evidence="4 5">
    <name type="scientific">Paramuricea clavata</name>
    <name type="common">Red gorgonian</name>
    <name type="synonym">Violescent sea-whip</name>
    <dbReference type="NCBI Taxonomy" id="317549"/>
    <lineage>
        <taxon>Eukaryota</taxon>
        <taxon>Metazoa</taxon>
        <taxon>Cnidaria</taxon>
        <taxon>Anthozoa</taxon>
        <taxon>Octocorallia</taxon>
        <taxon>Malacalcyonacea</taxon>
        <taxon>Plexauridae</taxon>
        <taxon>Paramuricea</taxon>
    </lineage>
</organism>
<dbReference type="SUPFAM" id="SSF56112">
    <property type="entry name" value="Protein kinase-like (PK-like)"/>
    <property type="match status" value="2"/>
</dbReference>
<evidence type="ECO:0000256" key="2">
    <source>
        <dbReference type="ARBA" id="ARBA00022840"/>
    </source>
</evidence>
<keyword evidence="1" id="KW-0547">Nucleotide-binding</keyword>
<dbReference type="GO" id="GO:0005524">
    <property type="term" value="F:ATP binding"/>
    <property type="evidence" value="ECO:0007669"/>
    <property type="project" value="UniProtKB-KW"/>
</dbReference>
<dbReference type="InterPro" id="IPR011009">
    <property type="entry name" value="Kinase-like_dom_sf"/>
</dbReference>
<dbReference type="Gene3D" id="1.10.510.10">
    <property type="entry name" value="Transferase(Phosphotransferase) domain 1"/>
    <property type="match status" value="2"/>
</dbReference>
<keyword evidence="5" id="KW-1185">Reference proteome</keyword>
<comment type="caution">
    <text evidence="4">The sequence shown here is derived from an EMBL/GenBank/DDBJ whole genome shotgun (WGS) entry which is preliminary data.</text>
</comment>
<sequence>MDQTDKESNEEQEKQHDKSYHVNVRGSQPAIFGDHTTVQHVEDKRKITINIIPISDPSTGVYDDRRAITGATDDNQYESSVTNVTKMIGDFDQISGLSSEAPHIATYLPPTEVPHIATHLQRTEVPHIATHLQRTEVPHIATHLQRTEVAESYECNKRHVSRTSQASITGKSTLTLAEKVDEFCKTTKELERMRLSDNIDAELNYLSVNFRALCPANCTICPAESKLRSFLLQDDTLNVINGIGIYTSMLNVMLQHGLQPQLCSKDTFQCLSSRLKRIVQPPNFLPMSRVRRDIDTVARMLSTFEKMLKEEKLKNATKLIEEINKDTSSKMVGKYMEKYLDCKSWTQHYLVITWLKIQVLVLKKEELLLAFLQVIEYLTKLLKKMDPSCRWKFTITVVDSLSQIVNEISDPSKMRDESIAGLSKLFDVLQKKKLHQCIGIFQQRARALVFIDNVDIRNVLLKGIFKKLDTSSEEMCKERIKFCKDLLLSGIPETLHNGTNAWIFSARSNDSEVIVKCYKQTRKEFLSKDADPHLKHFDYERESLSRLKHPNVVTLIAYDEHAQCLMFEPVSKGSLLTSLRNHRVSTSIPKLRELLSYAVEIADALEFLENEGIVHLAMQARNVLLHDNGTVKLTGFQFCRTWEQIDKMGVKKAIEKYHFKWMDPQALLFECILPKTVSWSFGVFLYELLTLGCVPFNHPESFPNHGDFKRGPLTSPEARIFVIRGGTLKKESCIPENIFSVISEKCLQRDYSSRASPRELKELLRKQLNDAKASKELCRPPPDLIRQKEDHNPENYNPGIDDYDNCLPFAHLEVVDEAWNKEYHDQEFGEAYSNADPSQFTPFLCIIKRQEQHVEWKEIRVLEYMEFKDIKLVEKLQKLDFPQLVKVMAVNPFGPDRLEMISESFPQGNVLDVLLDRPNLRKNFKSYILQAGRAVTYLHEQGIVHRDLKVENYLMELNNIT</sequence>
<dbReference type="InterPro" id="IPR000719">
    <property type="entry name" value="Prot_kinase_dom"/>
</dbReference>
<keyword evidence="4" id="KW-0808">Transferase</keyword>
<accession>A0A7D9DLV3</accession>
<feature type="region of interest" description="Disordered" evidence="3">
    <location>
        <begin position="1"/>
        <end position="22"/>
    </location>
</feature>
<dbReference type="InterPro" id="IPR050198">
    <property type="entry name" value="Non-receptor_tyrosine_kinases"/>
</dbReference>
<dbReference type="Pfam" id="PF00069">
    <property type="entry name" value="Pkinase"/>
    <property type="match status" value="1"/>
</dbReference>
<dbReference type="PRINTS" id="PR00109">
    <property type="entry name" value="TYRKINASE"/>
</dbReference>
<feature type="non-terminal residue" evidence="4">
    <location>
        <position position="961"/>
    </location>
</feature>
<dbReference type="PANTHER" id="PTHR24418">
    <property type="entry name" value="TYROSINE-PROTEIN KINASE"/>
    <property type="match status" value="1"/>
</dbReference>
<evidence type="ECO:0000256" key="3">
    <source>
        <dbReference type="SAM" id="MobiDB-lite"/>
    </source>
</evidence>
<dbReference type="EMBL" id="CACRXK020001391">
    <property type="protein sequence ID" value="CAB3988833.1"/>
    <property type="molecule type" value="Genomic_DNA"/>
</dbReference>
<evidence type="ECO:0000256" key="1">
    <source>
        <dbReference type="ARBA" id="ARBA00022741"/>
    </source>
</evidence>
<gene>
    <name evidence="4" type="ORF">PACLA_8A070354</name>
</gene>
<keyword evidence="4" id="KW-0418">Kinase</keyword>
<evidence type="ECO:0000313" key="5">
    <source>
        <dbReference type="Proteomes" id="UP001152795"/>
    </source>
</evidence>